<accession>A0A5B9FTV5</accession>
<organism evidence="1 2">
    <name type="scientific">Flavobacterium alkalisoli</name>
    <dbReference type="NCBI Taxonomy" id="2602769"/>
    <lineage>
        <taxon>Bacteria</taxon>
        <taxon>Pseudomonadati</taxon>
        <taxon>Bacteroidota</taxon>
        <taxon>Flavobacteriia</taxon>
        <taxon>Flavobacteriales</taxon>
        <taxon>Flavobacteriaceae</taxon>
        <taxon>Flavobacterium</taxon>
    </lineage>
</organism>
<dbReference type="Proteomes" id="UP000321222">
    <property type="component" value="Chromosome"/>
</dbReference>
<dbReference type="KEGG" id="fak:FUA48_08695"/>
<dbReference type="AlphaFoldDB" id="A0A5B9FTV5"/>
<name>A0A5B9FTV5_9FLAO</name>
<dbReference type="EMBL" id="CP042831">
    <property type="protein sequence ID" value="QEE49659.1"/>
    <property type="molecule type" value="Genomic_DNA"/>
</dbReference>
<protein>
    <submittedName>
        <fullName evidence="1">Uncharacterized protein</fullName>
    </submittedName>
</protein>
<evidence type="ECO:0000313" key="2">
    <source>
        <dbReference type="Proteomes" id="UP000321222"/>
    </source>
</evidence>
<keyword evidence="2" id="KW-1185">Reference proteome</keyword>
<proteinExistence type="predicted"/>
<sequence length="75" mass="8698">MKALIYITQLPEYKKQLERQIEVLEIAEGFTPQEKKTLLSIYNQLLGEINAIMANDEKIVQDVRNIEVFHPIAVN</sequence>
<dbReference type="RefSeq" id="WP_147583167.1">
    <property type="nucleotide sequence ID" value="NZ_CP042831.1"/>
</dbReference>
<gene>
    <name evidence="1" type="ORF">FUA48_08695</name>
</gene>
<reference evidence="1 2" key="1">
    <citation type="submission" date="2019-08" db="EMBL/GenBank/DDBJ databases">
        <title>Flavobacterium alkalisoli sp. nov., isolated from rhizosphere soil of Suaeda salsa.</title>
        <authorList>
            <person name="Sun J.-Q."/>
            <person name="Xu L."/>
        </authorList>
    </citation>
    <scope>NUCLEOTIDE SEQUENCE [LARGE SCALE GENOMIC DNA]</scope>
    <source>
        <strain evidence="1 2">XS-5</strain>
    </source>
</reference>
<evidence type="ECO:0000313" key="1">
    <source>
        <dbReference type="EMBL" id="QEE49659.1"/>
    </source>
</evidence>